<organism evidence="1">
    <name type="scientific">Arundo donax</name>
    <name type="common">Giant reed</name>
    <name type="synonym">Donax arundinaceus</name>
    <dbReference type="NCBI Taxonomy" id="35708"/>
    <lineage>
        <taxon>Eukaryota</taxon>
        <taxon>Viridiplantae</taxon>
        <taxon>Streptophyta</taxon>
        <taxon>Embryophyta</taxon>
        <taxon>Tracheophyta</taxon>
        <taxon>Spermatophyta</taxon>
        <taxon>Magnoliopsida</taxon>
        <taxon>Liliopsida</taxon>
        <taxon>Poales</taxon>
        <taxon>Poaceae</taxon>
        <taxon>PACMAD clade</taxon>
        <taxon>Arundinoideae</taxon>
        <taxon>Arundineae</taxon>
        <taxon>Arundo</taxon>
    </lineage>
</organism>
<reference evidence="1" key="2">
    <citation type="journal article" date="2015" name="Data Brief">
        <title>Shoot transcriptome of the giant reed, Arundo donax.</title>
        <authorList>
            <person name="Barrero R.A."/>
            <person name="Guerrero F.D."/>
            <person name="Moolhuijzen P."/>
            <person name="Goolsby J.A."/>
            <person name="Tidwell J."/>
            <person name="Bellgard S.E."/>
            <person name="Bellgard M.I."/>
        </authorList>
    </citation>
    <scope>NUCLEOTIDE SEQUENCE</scope>
    <source>
        <tissue evidence="1">Shoot tissue taken approximately 20 cm above the soil surface</tissue>
    </source>
</reference>
<name>A0A0A9GPQ9_ARUDO</name>
<dbReference type="AlphaFoldDB" id="A0A0A9GPQ9"/>
<proteinExistence type="predicted"/>
<sequence>MLFLQCRIIDKTTNVLRIIKIHFFSVLILHHT</sequence>
<protein>
    <submittedName>
        <fullName evidence="1">Uncharacterized protein</fullName>
    </submittedName>
</protein>
<reference evidence="1" key="1">
    <citation type="submission" date="2014-09" db="EMBL/GenBank/DDBJ databases">
        <authorList>
            <person name="Magalhaes I.L.F."/>
            <person name="Oliveira U."/>
            <person name="Santos F.R."/>
            <person name="Vidigal T.H.D.A."/>
            <person name="Brescovit A.D."/>
            <person name="Santos A.J."/>
        </authorList>
    </citation>
    <scope>NUCLEOTIDE SEQUENCE</scope>
    <source>
        <tissue evidence="1">Shoot tissue taken approximately 20 cm above the soil surface</tissue>
    </source>
</reference>
<accession>A0A0A9GPQ9</accession>
<evidence type="ECO:0000313" key="1">
    <source>
        <dbReference type="EMBL" id="JAE26477.1"/>
    </source>
</evidence>
<dbReference type="EMBL" id="GBRH01171419">
    <property type="protein sequence ID" value="JAE26477.1"/>
    <property type="molecule type" value="Transcribed_RNA"/>
</dbReference>